<reference evidence="2 3" key="1">
    <citation type="submission" date="2014-07" db="EMBL/GenBank/DDBJ databases">
        <title>Draft genome of Clostridium celerecrescens 152B isolated from sediments associated with methane hydrate from Krishna Godavari basin.</title>
        <authorList>
            <person name="Honkalas V.S."/>
            <person name="Dabir A.P."/>
            <person name="Arora P."/>
            <person name="Dhakephalkar P.K."/>
        </authorList>
    </citation>
    <scope>NUCLEOTIDE SEQUENCE [LARGE SCALE GENOMIC DNA]</scope>
    <source>
        <strain evidence="2 3">152B</strain>
    </source>
</reference>
<dbReference type="OrthoDB" id="1927634at2"/>
<evidence type="ECO:0000313" key="3">
    <source>
        <dbReference type="Proteomes" id="UP000028525"/>
    </source>
</evidence>
<evidence type="ECO:0000256" key="1">
    <source>
        <dbReference type="SAM" id="Phobius"/>
    </source>
</evidence>
<organism evidence="2 3">
    <name type="scientific">Lacrimispora celerecrescens</name>
    <dbReference type="NCBI Taxonomy" id="29354"/>
    <lineage>
        <taxon>Bacteria</taxon>
        <taxon>Bacillati</taxon>
        <taxon>Bacillota</taxon>
        <taxon>Clostridia</taxon>
        <taxon>Lachnospirales</taxon>
        <taxon>Lachnospiraceae</taxon>
        <taxon>Lacrimispora</taxon>
    </lineage>
</organism>
<sequence length="77" mass="8572">MKWKRILAMTGVVLILSMYVIAIISAFSHNPEAKNWLMAAIFSSVIIPIFVYAAQLVARVIRPNKDQPDTAGKKNEA</sequence>
<keyword evidence="1" id="KW-1133">Transmembrane helix</keyword>
<keyword evidence="1" id="KW-0812">Transmembrane</keyword>
<dbReference type="RefSeq" id="WP_038282672.1">
    <property type="nucleotide sequence ID" value="NZ_JPME01000018.1"/>
</dbReference>
<evidence type="ECO:0000313" key="2">
    <source>
        <dbReference type="EMBL" id="KEZ89449.1"/>
    </source>
</evidence>
<comment type="caution">
    <text evidence="2">The sequence shown here is derived from an EMBL/GenBank/DDBJ whole genome shotgun (WGS) entry which is preliminary data.</text>
</comment>
<proteinExistence type="predicted"/>
<keyword evidence="1" id="KW-0472">Membrane</keyword>
<dbReference type="Proteomes" id="UP000028525">
    <property type="component" value="Unassembled WGS sequence"/>
</dbReference>
<accession>A0A084JKG5</accession>
<dbReference type="AlphaFoldDB" id="A0A084JKG5"/>
<feature type="transmembrane region" description="Helical" evidence="1">
    <location>
        <begin position="7"/>
        <end position="29"/>
    </location>
</feature>
<gene>
    <name evidence="2" type="ORF">IO98_15890</name>
</gene>
<name>A0A084JKG5_9FIRM</name>
<feature type="transmembrane region" description="Helical" evidence="1">
    <location>
        <begin position="35"/>
        <end position="58"/>
    </location>
</feature>
<dbReference type="EMBL" id="JPME01000018">
    <property type="protein sequence ID" value="KEZ89449.1"/>
    <property type="molecule type" value="Genomic_DNA"/>
</dbReference>
<protein>
    <submittedName>
        <fullName evidence="2">Uncharacterized protein</fullName>
    </submittedName>
</protein>
<keyword evidence="3" id="KW-1185">Reference proteome</keyword>